<evidence type="ECO:0000256" key="3">
    <source>
        <dbReference type="ARBA" id="ARBA00022737"/>
    </source>
</evidence>
<keyword evidence="3" id="KW-0677">Repeat</keyword>
<reference evidence="8 9" key="1">
    <citation type="journal article" date="2012" name="J. Bacteriol.">
        <title>Genome Sequence of n-Alkane-Degrading Hydrocarboniphaga effusa Strain AP103T (ATCC BAA-332T).</title>
        <authorList>
            <person name="Chang H.K."/>
            <person name="Zylstra G.J."/>
            <person name="Chae J.C."/>
        </authorList>
    </citation>
    <scope>NUCLEOTIDE SEQUENCE [LARGE SCALE GENOMIC DNA]</scope>
    <source>
        <strain evidence="8 9">AP103</strain>
    </source>
</reference>
<gene>
    <name evidence="8" type="ORF">WQQ_33480</name>
</gene>
<evidence type="ECO:0000256" key="2">
    <source>
        <dbReference type="ARBA" id="ARBA00022729"/>
    </source>
</evidence>
<dbReference type="Gene3D" id="3.30.1340.30">
    <property type="match status" value="1"/>
</dbReference>
<dbReference type="PANTHER" id="PTHR34606">
    <property type="entry name" value="BON DOMAIN-CONTAINING PROTEIN"/>
    <property type="match status" value="1"/>
</dbReference>
<comment type="caution">
    <text evidence="8">The sequence shown here is derived from an EMBL/GenBank/DDBJ whole genome shotgun (WGS) entry which is preliminary data.</text>
</comment>
<evidence type="ECO:0000259" key="7">
    <source>
        <dbReference type="PROSITE" id="PS50914"/>
    </source>
</evidence>
<sequence length="111" mass="11207">MNKMTAVMAAALTAAAAMPMSVLANETGQPSAMDKAAATTKDAATTTKIKAKLAADRNLSATDIHVETTAGVVTLSGKVDNEAQVALAEKTVKGIKGVVDVHNELGVKGAD</sequence>
<keyword evidence="9" id="KW-1185">Reference proteome</keyword>
<dbReference type="OrthoDB" id="8910395at2"/>
<dbReference type="PANTHER" id="PTHR34606:SF15">
    <property type="entry name" value="BON DOMAIN-CONTAINING PROTEIN"/>
    <property type="match status" value="1"/>
</dbReference>
<evidence type="ECO:0000256" key="4">
    <source>
        <dbReference type="ARBA" id="ARBA00022764"/>
    </source>
</evidence>
<dbReference type="SMART" id="SM00749">
    <property type="entry name" value="BON"/>
    <property type="match status" value="1"/>
</dbReference>
<protein>
    <recommendedName>
        <fullName evidence="5">Osmotically-inducible protein Y</fullName>
    </recommendedName>
</protein>
<dbReference type="EMBL" id="AKGD01000002">
    <property type="protein sequence ID" value="EIT69766.1"/>
    <property type="molecule type" value="Genomic_DNA"/>
</dbReference>
<proteinExistence type="predicted"/>
<keyword evidence="4" id="KW-0574">Periplasm</keyword>
<dbReference type="InterPro" id="IPR007055">
    <property type="entry name" value="BON_dom"/>
</dbReference>
<evidence type="ECO:0000313" key="9">
    <source>
        <dbReference type="Proteomes" id="UP000003704"/>
    </source>
</evidence>
<evidence type="ECO:0000256" key="6">
    <source>
        <dbReference type="SAM" id="SignalP"/>
    </source>
</evidence>
<dbReference type="AlphaFoldDB" id="I8I1V3"/>
<dbReference type="Proteomes" id="UP000003704">
    <property type="component" value="Unassembled WGS sequence"/>
</dbReference>
<dbReference type="STRING" id="1172194.WQQ_33480"/>
<dbReference type="GO" id="GO:0042597">
    <property type="term" value="C:periplasmic space"/>
    <property type="evidence" value="ECO:0007669"/>
    <property type="project" value="UniProtKB-SubCell"/>
</dbReference>
<dbReference type="PROSITE" id="PS50914">
    <property type="entry name" value="BON"/>
    <property type="match status" value="1"/>
</dbReference>
<name>I8I1V3_9GAMM</name>
<dbReference type="RefSeq" id="WP_007186287.1">
    <property type="nucleotide sequence ID" value="NZ_AKGD01000002.1"/>
</dbReference>
<dbReference type="Pfam" id="PF04972">
    <property type="entry name" value="BON"/>
    <property type="match status" value="1"/>
</dbReference>
<accession>I8I1V3</accession>
<comment type="subcellular location">
    <subcellularLocation>
        <location evidence="1">Periplasm</location>
    </subcellularLocation>
</comment>
<dbReference type="InterPro" id="IPR014004">
    <property type="entry name" value="Transpt-assoc_nodulatn_dom_bac"/>
</dbReference>
<dbReference type="FunFam" id="3.30.1340.30:FF:000001">
    <property type="entry name" value="Molecular chaperone OsmY"/>
    <property type="match status" value="1"/>
</dbReference>
<dbReference type="InterPro" id="IPR051686">
    <property type="entry name" value="Lipoprotein_DolP"/>
</dbReference>
<evidence type="ECO:0000256" key="1">
    <source>
        <dbReference type="ARBA" id="ARBA00004418"/>
    </source>
</evidence>
<organism evidence="8 9">
    <name type="scientific">Hydrocarboniphaga effusa AP103</name>
    <dbReference type="NCBI Taxonomy" id="1172194"/>
    <lineage>
        <taxon>Bacteria</taxon>
        <taxon>Pseudomonadati</taxon>
        <taxon>Pseudomonadota</taxon>
        <taxon>Gammaproteobacteria</taxon>
        <taxon>Nevskiales</taxon>
        <taxon>Nevskiaceae</taxon>
        <taxon>Hydrocarboniphaga</taxon>
    </lineage>
</organism>
<feature type="chain" id="PRO_5003713410" description="Osmotically-inducible protein Y" evidence="6">
    <location>
        <begin position="25"/>
        <end position="111"/>
    </location>
</feature>
<feature type="signal peptide" evidence="6">
    <location>
        <begin position="1"/>
        <end position="24"/>
    </location>
</feature>
<evidence type="ECO:0000313" key="8">
    <source>
        <dbReference type="EMBL" id="EIT69766.1"/>
    </source>
</evidence>
<feature type="domain" description="BON" evidence="7">
    <location>
        <begin position="41"/>
        <end position="109"/>
    </location>
</feature>
<keyword evidence="2 6" id="KW-0732">Signal</keyword>
<evidence type="ECO:0000256" key="5">
    <source>
        <dbReference type="ARBA" id="ARBA00070588"/>
    </source>
</evidence>